<evidence type="ECO:0000313" key="2">
    <source>
        <dbReference type="Proteomes" id="UP001597092"/>
    </source>
</evidence>
<comment type="caution">
    <text evidence="1">The sequence shown here is derived from an EMBL/GenBank/DDBJ whole genome shotgun (WGS) entry which is preliminary data.</text>
</comment>
<gene>
    <name evidence="1" type="ORF">ACFSAS_03055</name>
</gene>
<sequence>MSDPREDERFAPISVDADLTVEVAGTQADVRSIGERVFVMFPSLLGAVRAFRALPDGSERRLDDLLSRTDLTVEFRVRDRTVAVAGVGARPGILSDRLGVETVEVRVGGVIGAARRGAAAVIRAI</sequence>
<organism evidence="1 2">
    <name type="scientific">Halobellus litoreus</name>
    <dbReference type="NCBI Taxonomy" id="755310"/>
    <lineage>
        <taxon>Archaea</taxon>
        <taxon>Methanobacteriati</taxon>
        <taxon>Methanobacteriota</taxon>
        <taxon>Stenosarchaea group</taxon>
        <taxon>Halobacteria</taxon>
        <taxon>Halobacteriales</taxon>
        <taxon>Haloferacaceae</taxon>
        <taxon>Halobellus</taxon>
    </lineage>
</organism>
<reference evidence="1 2" key="1">
    <citation type="journal article" date="2019" name="Int. J. Syst. Evol. Microbiol.">
        <title>The Global Catalogue of Microorganisms (GCM) 10K type strain sequencing project: providing services to taxonomists for standard genome sequencing and annotation.</title>
        <authorList>
            <consortium name="The Broad Institute Genomics Platform"/>
            <consortium name="The Broad Institute Genome Sequencing Center for Infectious Disease"/>
            <person name="Wu L."/>
            <person name="Ma J."/>
        </authorList>
    </citation>
    <scope>NUCLEOTIDE SEQUENCE [LARGE SCALE GENOMIC DNA]</scope>
    <source>
        <strain evidence="1 2">CGMCC 1.10387</strain>
    </source>
</reference>
<name>A0ABD6DTN1_9EURY</name>
<dbReference type="AlphaFoldDB" id="A0ABD6DTN1"/>
<dbReference type="Proteomes" id="UP001597092">
    <property type="component" value="Unassembled WGS sequence"/>
</dbReference>
<protein>
    <submittedName>
        <fullName evidence="1">Uncharacterized protein</fullName>
    </submittedName>
</protein>
<dbReference type="RefSeq" id="WP_256307935.1">
    <property type="nucleotide sequence ID" value="NZ_JANHAW010000002.1"/>
</dbReference>
<accession>A0ABD6DTN1</accession>
<dbReference type="EMBL" id="JBHUDP010000001">
    <property type="protein sequence ID" value="MFD1684585.1"/>
    <property type="molecule type" value="Genomic_DNA"/>
</dbReference>
<proteinExistence type="predicted"/>
<evidence type="ECO:0000313" key="1">
    <source>
        <dbReference type="EMBL" id="MFD1684585.1"/>
    </source>
</evidence>
<keyword evidence="2" id="KW-1185">Reference proteome</keyword>